<dbReference type="Pfam" id="PF04738">
    <property type="entry name" value="Lant_dehydr_N"/>
    <property type="match status" value="1"/>
</dbReference>
<feature type="compositionally biased region" description="Low complexity" evidence="1">
    <location>
        <begin position="117"/>
        <end position="129"/>
    </location>
</feature>
<feature type="domain" description="Lantibiotic dehydratase N-terminal" evidence="2">
    <location>
        <begin position="335"/>
        <end position="946"/>
    </location>
</feature>
<dbReference type="OrthoDB" id="2442707at2"/>
<dbReference type="EMBL" id="PYBV01000027">
    <property type="protein sequence ID" value="PYC67536.1"/>
    <property type="molecule type" value="Genomic_DNA"/>
</dbReference>
<organism evidence="3 4">
    <name type="scientific">Micromonospora arborensis</name>
    <dbReference type="NCBI Taxonomy" id="2116518"/>
    <lineage>
        <taxon>Bacteria</taxon>
        <taxon>Bacillati</taxon>
        <taxon>Actinomycetota</taxon>
        <taxon>Actinomycetes</taxon>
        <taxon>Micromonosporales</taxon>
        <taxon>Micromonosporaceae</taxon>
        <taxon>Micromonospora</taxon>
    </lineage>
</organism>
<feature type="region of interest" description="Disordered" evidence="1">
    <location>
        <begin position="1"/>
        <end position="193"/>
    </location>
</feature>
<protein>
    <recommendedName>
        <fullName evidence="2">Lantibiotic dehydratase N-terminal domain-containing protein</fullName>
    </recommendedName>
</protein>
<dbReference type="AlphaFoldDB" id="A0A318NF91"/>
<evidence type="ECO:0000256" key="1">
    <source>
        <dbReference type="SAM" id="MobiDB-lite"/>
    </source>
</evidence>
<dbReference type="InterPro" id="IPR006827">
    <property type="entry name" value="Lant_deHydtase_N"/>
</dbReference>
<dbReference type="Proteomes" id="UP000248333">
    <property type="component" value="Unassembled WGS sequence"/>
</dbReference>
<evidence type="ECO:0000313" key="3">
    <source>
        <dbReference type="EMBL" id="PYC67536.1"/>
    </source>
</evidence>
<comment type="caution">
    <text evidence="3">The sequence shown here is derived from an EMBL/GenBank/DDBJ whole genome shotgun (WGS) entry which is preliminary data.</text>
</comment>
<feature type="compositionally biased region" description="Basic residues" evidence="1">
    <location>
        <begin position="57"/>
        <end position="75"/>
    </location>
</feature>
<evidence type="ECO:0000313" key="4">
    <source>
        <dbReference type="Proteomes" id="UP000248333"/>
    </source>
</evidence>
<reference evidence="3 4" key="1">
    <citation type="submission" date="2018-03" db="EMBL/GenBank/DDBJ databases">
        <title>Bioinformatic expansion and discovery of thiopeptide antibiotics.</title>
        <authorList>
            <person name="Schwalen C.J."/>
            <person name="Hudson G.A."/>
            <person name="Mitchell D.A."/>
        </authorList>
    </citation>
    <scope>NUCLEOTIDE SEQUENCE [LARGE SCALE GENOMIC DNA]</scope>
    <source>
        <strain evidence="3 4">NRRL 8041</strain>
    </source>
</reference>
<feature type="compositionally biased region" description="Low complexity" evidence="1">
    <location>
        <begin position="142"/>
        <end position="153"/>
    </location>
</feature>
<feature type="compositionally biased region" description="Low complexity" evidence="1">
    <location>
        <begin position="184"/>
        <end position="193"/>
    </location>
</feature>
<feature type="compositionally biased region" description="Basic residues" evidence="1">
    <location>
        <begin position="1"/>
        <end position="20"/>
    </location>
</feature>
<sequence length="1036" mass="111624">MARRPRTGVGARRHPGRRWHPAGALRCRGGGQRLQPLPRRARHLAQHDQRSAAALGHHPRAAGRPARRTAHRRGRGGPGPAHRVPPDLHRAGGDAGRRGGRPADQAGRPATGDAGCRQPRAGRQRSAGRAARRRRFRRRAARLPGRTPRPAGGNRAAHRRGPAMVRGPPHRHPTLDLSFPAPGPGDATAGGDMALGRAPAPTRGVRVGPVVVRRRCQLGPQVLWDLAGDRAWTAAGRVAEAEVTCSARGAAAAEALSVLVPLAAPAERRRLLRARRDAYNGRALTSVTEDAWDVGSVAAYERARSELDQRWAELRTALEDLDRSTRTALHERLDDPDFAASVELSVPGLLAEIHRRERRHRPGSARDRRLLLTVFRLLQRTATKPSPFARLTEAALLIPGSGHQPPHRHVRVDRRALDWVEHWVRGRGLRSVAPDQLWVTTNPTATIDEPAEGRVSWLVTGGPADTIRTAACPDRLAGLLRRLRPPRRLCDLSPDGTVPDQLAALLRCGLLEAGLRPAGHGRHVLDGVLAALPTTTNDGAGELGAALRLLRDIEVDPPPAPGALTAPVRAGLDRLATACGISTTGTDRLLVTEDLVRVVDEPAPALGEEILADLGRVQLIAPLLGPELPFQLAGMLCFRDRFGTDPVPLLTAYRWFLESGRAAMDTMVAESSHPLLRRTLGLRAELTHRLQTLAVRSAGADEIRLDGAELDRIADALPAELPEWSCAAWPVQLAGDRVVLNGLGCGYGRYAARIAAGLDDAPIGLLRDWAGAADAAEPDALAVDVTARFGATANERPRLLSYSLAFPGHALECDPEVRIDPGDCTVRVDPQHGRLLVHSRTLSGRSLLPVPQNATLTALAPPFFRWLRRLGPATGSTLAFWDQVDGGVGAPGIRHYPRLVLGRLVLARRTWKVPPAALPAGADDAARTVAWHRWCAETGVPRRSFVRAVTLPDPWDVVRGRASDEWVGQARSRSGGAVRKPVYADLSQPRCWPEGSTEVLTFTEPLPDPAALGPGTRTAEYVIETSLPPGGGAGYE</sequence>
<proteinExistence type="predicted"/>
<evidence type="ECO:0000259" key="2">
    <source>
        <dbReference type="Pfam" id="PF04738"/>
    </source>
</evidence>
<gene>
    <name evidence="3" type="ORF">C7C45_21255</name>
</gene>
<name>A0A318NF91_9ACTN</name>
<feature type="compositionally biased region" description="Basic residues" evidence="1">
    <location>
        <begin position="130"/>
        <end position="141"/>
    </location>
</feature>
<feature type="compositionally biased region" description="Basic and acidic residues" evidence="1">
    <location>
        <begin position="84"/>
        <end position="97"/>
    </location>
</feature>
<keyword evidence="4" id="KW-1185">Reference proteome</keyword>
<accession>A0A318NF91</accession>